<feature type="domain" description="Tim44-like" evidence="10">
    <location>
        <begin position="76"/>
        <end position="258"/>
    </location>
</feature>
<dbReference type="GO" id="GO:0005739">
    <property type="term" value="C:mitochondrion"/>
    <property type="evidence" value="ECO:0007669"/>
    <property type="project" value="UniProtKB-SubCell"/>
</dbReference>
<dbReference type="PANTHER" id="PTHR28554">
    <property type="entry name" value="39S RIBOSOMAL PROTEIN L45, MITOCHONDRIAL"/>
    <property type="match status" value="1"/>
</dbReference>
<dbReference type="GO" id="GO:1990904">
    <property type="term" value="C:ribonucleoprotein complex"/>
    <property type="evidence" value="ECO:0007669"/>
    <property type="project" value="UniProtKB-KW"/>
</dbReference>
<evidence type="ECO:0000256" key="8">
    <source>
        <dbReference type="ARBA" id="ARBA00043031"/>
    </source>
</evidence>
<keyword evidence="2" id="KW-0809">Transit peptide</keyword>
<protein>
    <recommendedName>
        <fullName evidence="7">Large ribosomal subunit protein mL45</fullName>
    </recommendedName>
    <alternativeName>
        <fullName evidence="8">39S ribosomal protein L45, mitochondrial</fullName>
    </alternativeName>
</protein>
<dbReference type="Pfam" id="PF04280">
    <property type="entry name" value="Tim44"/>
    <property type="match status" value="1"/>
</dbReference>
<keyword evidence="4" id="KW-0496">Mitochondrion</keyword>
<evidence type="ECO:0000256" key="2">
    <source>
        <dbReference type="ARBA" id="ARBA00022946"/>
    </source>
</evidence>
<dbReference type="InterPro" id="IPR007379">
    <property type="entry name" value="Tim44-like_dom"/>
</dbReference>
<reference evidence="11 12" key="1">
    <citation type="submission" date="2020-02" db="EMBL/GenBank/DDBJ databases">
        <authorList>
            <person name="Ma Q."/>
            <person name="Huang Y."/>
            <person name="Song X."/>
            <person name="Pei D."/>
        </authorList>
    </citation>
    <scope>NUCLEOTIDE SEQUENCE [LARGE SCALE GENOMIC DNA]</scope>
    <source>
        <strain evidence="11">Sxm20200214</strain>
        <tissue evidence="11">Leaf</tissue>
    </source>
</reference>
<feature type="transmembrane region" description="Helical" evidence="9">
    <location>
        <begin position="162"/>
        <end position="180"/>
    </location>
</feature>
<dbReference type="InterPro" id="IPR051975">
    <property type="entry name" value="mtLSU_mL45"/>
</dbReference>
<gene>
    <name evidence="11" type="ORF">Bca52824_019665</name>
</gene>
<keyword evidence="9" id="KW-0472">Membrane</keyword>
<dbReference type="OrthoDB" id="19619at2759"/>
<comment type="similarity">
    <text evidence="6">Belongs to the mitochondrion-specific ribosomal protein mL45 family.</text>
</comment>
<evidence type="ECO:0000313" key="12">
    <source>
        <dbReference type="Proteomes" id="UP000886595"/>
    </source>
</evidence>
<keyword evidence="9" id="KW-1133">Transmembrane helix</keyword>
<name>A0A8X7VT10_BRACI</name>
<dbReference type="Gene3D" id="3.10.450.240">
    <property type="match status" value="1"/>
</dbReference>
<comment type="caution">
    <text evidence="11">The sequence shown here is derived from an EMBL/GenBank/DDBJ whole genome shotgun (WGS) entry which is preliminary data.</text>
</comment>
<dbReference type="GO" id="GO:0005840">
    <property type="term" value="C:ribosome"/>
    <property type="evidence" value="ECO:0007669"/>
    <property type="project" value="UniProtKB-KW"/>
</dbReference>
<dbReference type="EMBL" id="JAAMPC010000004">
    <property type="protein sequence ID" value="KAG2316543.1"/>
    <property type="molecule type" value="Genomic_DNA"/>
</dbReference>
<keyword evidence="9" id="KW-0812">Transmembrane</keyword>
<comment type="subcellular location">
    <subcellularLocation>
        <location evidence="1">Mitochondrion</location>
    </subcellularLocation>
</comment>
<dbReference type="Proteomes" id="UP000886595">
    <property type="component" value="Unassembled WGS sequence"/>
</dbReference>
<evidence type="ECO:0000256" key="9">
    <source>
        <dbReference type="SAM" id="Phobius"/>
    </source>
</evidence>
<proteinExistence type="inferred from homology"/>
<accession>A0A8X7VT10</accession>
<keyword evidence="5" id="KW-0687">Ribonucleoprotein</keyword>
<evidence type="ECO:0000256" key="5">
    <source>
        <dbReference type="ARBA" id="ARBA00023274"/>
    </source>
</evidence>
<evidence type="ECO:0000256" key="6">
    <source>
        <dbReference type="ARBA" id="ARBA00038073"/>
    </source>
</evidence>
<dbReference type="InterPro" id="IPR032710">
    <property type="entry name" value="NTF2-like_dom_sf"/>
</dbReference>
<evidence type="ECO:0000256" key="4">
    <source>
        <dbReference type="ARBA" id="ARBA00023128"/>
    </source>
</evidence>
<evidence type="ECO:0000256" key="7">
    <source>
        <dbReference type="ARBA" id="ARBA00039448"/>
    </source>
</evidence>
<sequence>MALVRRLQTAACSFVESSWTKRLFFPTVISEVKMSSLGLFRVEMISNSGELSFFALSRMFHKKLLENNERGFIRELISGYAIAKLRKTGYSKNKFYIEAVELYKEINILMADGDNKTMRKNVTERMYSALNDEIIQREAMWGSVYWEMVEPLIKTKTLQARLITSGFSSSLFFFFFPSFLATPHIGIDMTDLNKAFIQLTLEFLTKQVSVIFKSSHNDSKGRVVAGDKRKEVLVRDIWVFEKSLFHTGACWRLYGRIELPTNDKIQPAL</sequence>
<evidence type="ECO:0000256" key="3">
    <source>
        <dbReference type="ARBA" id="ARBA00022980"/>
    </source>
</evidence>
<dbReference type="AlphaFoldDB" id="A0A8X7VT10"/>
<dbReference type="PANTHER" id="PTHR28554:SF1">
    <property type="entry name" value="LARGE RIBOSOMAL SUBUNIT PROTEIN ML45"/>
    <property type="match status" value="1"/>
</dbReference>
<evidence type="ECO:0000259" key="10">
    <source>
        <dbReference type="SMART" id="SM00978"/>
    </source>
</evidence>
<keyword evidence="3" id="KW-0689">Ribosomal protein</keyword>
<evidence type="ECO:0000313" key="11">
    <source>
        <dbReference type="EMBL" id="KAG2316543.1"/>
    </source>
</evidence>
<dbReference type="SUPFAM" id="SSF54427">
    <property type="entry name" value="NTF2-like"/>
    <property type="match status" value="1"/>
</dbReference>
<organism evidence="11 12">
    <name type="scientific">Brassica carinata</name>
    <name type="common">Ethiopian mustard</name>
    <name type="synonym">Abyssinian cabbage</name>
    <dbReference type="NCBI Taxonomy" id="52824"/>
    <lineage>
        <taxon>Eukaryota</taxon>
        <taxon>Viridiplantae</taxon>
        <taxon>Streptophyta</taxon>
        <taxon>Embryophyta</taxon>
        <taxon>Tracheophyta</taxon>
        <taxon>Spermatophyta</taxon>
        <taxon>Magnoliopsida</taxon>
        <taxon>eudicotyledons</taxon>
        <taxon>Gunneridae</taxon>
        <taxon>Pentapetalae</taxon>
        <taxon>rosids</taxon>
        <taxon>malvids</taxon>
        <taxon>Brassicales</taxon>
        <taxon>Brassicaceae</taxon>
        <taxon>Brassiceae</taxon>
        <taxon>Brassica</taxon>
    </lineage>
</organism>
<evidence type="ECO:0000256" key="1">
    <source>
        <dbReference type="ARBA" id="ARBA00004173"/>
    </source>
</evidence>
<dbReference type="SMART" id="SM00978">
    <property type="entry name" value="Tim44"/>
    <property type="match status" value="1"/>
</dbReference>
<keyword evidence="12" id="KW-1185">Reference proteome</keyword>